<dbReference type="RefSeq" id="WP_244824530.1">
    <property type="nucleotide sequence ID" value="NZ_CP112998.1"/>
</dbReference>
<sequence length="112" mass="12851">MNQKFYPLTASADSLTFTFQSLSTHKTVPKEIQFIKITDKLYNLAFGDLQMNDEIDDLVVTNNKDTELVLATVIQAIQAFLKSYSQNAVYFTGSTPSRTRLYRIILNREYVN</sequence>
<dbReference type="Pfam" id="PF22028">
    <property type="entry name" value="DUF6934"/>
    <property type="match status" value="1"/>
</dbReference>
<proteinExistence type="predicted"/>
<protein>
    <submittedName>
        <fullName evidence="1">Uncharacterized protein</fullName>
    </submittedName>
</protein>
<evidence type="ECO:0000313" key="1">
    <source>
        <dbReference type="EMBL" id="WAC10441.1"/>
    </source>
</evidence>
<dbReference type="Proteomes" id="UP001164653">
    <property type="component" value="Chromosome"/>
</dbReference>
<gene>
    <name evidence="1" type="ORF">ON006_22135</name>
</gene>
<dbReference type="KEGG" id="dpf:ON006_22135"/>
<reference evidence="1" key="1">
    <citation type="submission" date="2022-11" db="EMBL/GenBank/DDBJ databases">
        <title>Dyadobacter pollutisoli sp. nov., isolated from plastic dumped soil.</title>
        <authorList>
            <person name="Kim J.M."/>
            <person name="Kim K.R."/>
            <person name="Lee J.K."/>
            <person name="Hao L."/>
            <person name="Jeon C.O."/>
        </authorList>
    </citation>
    <scope>NUCLEOTIDE SEQUENCE</scope>
    <source>
        <strain evidence="1">U1</strain>
    </source>
</reference>
<dbReference type="AlphaFoldDB" id="A0A9E8SK66"/>
<dbReference type="EMBL" id="CP112998">
    <property type="protein sequence ID" value="WAC10441.1"/>
    <property type="molecule type" value="Genomic_DNA"/>
</dbReference>
<accession>A0A9E8SK66</accession>
<name>A0A9E8SK66_9BACT</name>
<dbReference type="InterPro" id="IPR053865">
    <property type="entry name" value="DUF6934"/>
</dbReference>
<evidence type="ECO:0000313" key="2">
    <source>
        <dbReference type="Proteomes" id="UP001164653"/>
    </source>
</evidence>
<organism evidence="1 2">
    <name type="scientific">Dyadobacter pollutisoli</name>
    <dbReference type="NCBI Taxonomy" id="2910158"/>
    <lineage>
        <taxon>Bacteria</taxon>
        <taxon>Pseudomonadati</taxon>
        <taxon>Bacteroidota</taxon>
        <taxon>Cytophagia</taxon>
        <taxon>Cytophagales</taxon>
        <taxon>Spirosomataceae</taxon>
        <taxon>Dyadobacter</taxon>
    </lineage>
</organism>
<keyword evidence="2" id="KW-1185">Reference proteome</keyword>